<evidence type="ECO:0008006" key="4">
    <source>
        <dbReference type="Google" id="ProtNLM"/>
    </source>
</evidence>
<dbReference type="Pfam" id="PF10098">
    <property type="entry name" value="DUF2336"/>
    <property type="match status" value="1"/>
</dbReference>
<evidence type="ECO:0000313" key="2">
    <source>
        <dbReference type="EMBL" id="SHN62371.1"/>
    </source>
</evidence>
<accession>A0A1M7SVB0</accession>
<dbReference type="InterPro" id="IPR019285">
    <property type="entry name" value="DUF2336"/>
</dbReference>
<reference evidence="3" key="1">
    <citation type="submission" date="2016-11" db="EMBL/GenBank/DDBJ databases">
        <authorList>
            <person name="Varghese N."/>
            <person name="Submissions S."/>
        </authorList>
    </citation>
    <scope>NUCLEOTIDE SEQUENCE [LARGE SCALE GENOMIC DNA]</scope>
    <source>
        <strain evidence="3">GAS401</strain>
    </source>
</reference>
<keyword evidence="3" id="KW-1185">Reference proteome</keyword>
<evidence type="ECO:0000313" key="3">
    <source>
        <dbReference type="Proteomes" id="UP000184096"/>
    </source>
</evidence>
<feature type="region of interest" description="Disordered" evidence="1">
    <location>
        <begin position="108"/>
        <end position="133"/>
    </location>
</feature>
<dbReference type="Proteomes" id="UP000184096">
    <property type="component" value="Chromosome I"/>
</dbReference>
<dbReference type="EMBL" id="LT670849">
    <property type="protein sequence ID" value="SHN62371.1"/>
    <property type="molecule type" value="Genomic_DNA"/>
</dbReference>
<name>A0A1M7SVB0_9BRAD</name>
<gene>
    <name evidence="2" type="ORF">SAMN05444170_0286</name>
</gene>
<feature type="region of interest" description="Disordered" evidence="1">
    <location>
        <begin position="292"/>
        <end position="329"/>
    </location>
</feature>
<protein>
    <recommendedName>
        <fullName evidence="4">DUF2336 domain-containing protein</fullName>
    </recommendedName>
</protein>
<dbReference type="OrthoDB" id="8455292at2"/>
<evidence type="ECO:0000256" key="1">
    <source>
        <dbReference type="SAM" id="MobiDB-lite"/>
    </source>
</evidence>
<feature type="compositionally biased region" description="Basic and acidic residues" evidence="1">
    <location>
        <begin position="117"/>
        <end position="127"/>
    </location>
</feature>
<dbReference type="AlphaFoldDB" id="A0A1M7SVB0"/>
<organism evidence="2 3">
    <name type="scientific">Bradyrhizobium erythrophlei</name>
    <dbReference type="NCBI Taxonomy" id="1437360"/>
    <lineage>
        <taxon>Bacteria</taxon>
        <taxon>Pseudomonadati</taxon>
        <taxon>Pseudomonadota</taxon>
        <taxon>Alphaproteobacteria</taxon>
        <taxon>Hyphomicrobiales</taxon>
        <taxon>Nitrobacteraceae</taxon>
        <taxon>Bradyrhizobium</taxon>
    </lineage>
</organism>
<sequence>MNTPTLFSGFDGLMNLSRREGVDIRPTLLRVLADLYVQTNSHSEQEARQFVELTSRLIDQVDDATRAAVRARLALYPATPAPVLKHLGLKPSNPDRALPLAREIRPPQAAIASEPTRNSDEAPDRPGPKLSMQPKDAAEISGLFFGASSSERALILHNLSETPLKASPRVPPRRAAHAIEALEMAAWVADVENFTIELGETLILPWKIATQVVNDPTGEPLACAAKALGMPGPVFQRVLLFLKPEIGNSVNTVYRLSRLYDVLKEQSALIMLAAWRGATVATTRAKYRSGLYDDERSRARSATAPNKPASQPAASVAPLRTGTSQNSGR</sequence>
<proteinExistence type="predicted"/>